<protein>
    <submittedName>
        <fullName evidence="2">Uncharacterized protein</fullName>
    </submittedName>
</protein>
<reference evidence="2" key="1">
    <citation type="journal article" date="2012" name="PLoS ONE">
        <title>Gene sets for utilization of primary and secondary nutrition supplies in the distal gut of endangered iberian lynx.</title>
        <authorList>
            <person name="Alcaide M."/>
            <person name="Messina E."/>
            <person name="Richter M."/>
            <person name="Bargiela R."/>
            <person name="Peplies J."/>
            <person name="Huws S.A."/>
            <person name="Newbold C.J."/>
            <person name="Golyshin P.N."/>
            <person name="Simon M.A."/>
            <person name="Lopez G."/>
            <person name="Yakimov M.M."/>
            <person name="Ferrer M."/>
        </authorList>
    </citation>
    <scope>NUCLEOTIDE SEQUENCE</scope>
</reference>
<organism evidence="2">
    <name type="scientific">gut metagenome</name>
    <dbReference type="NCBI Taxonomy" id="749906"/>
    <lineage>
        <taxon>unclassified sequences</taxon>
        <taxon>metagenomes</taxon>
        <taxon>organismal metagenomes</taxon>
    </lineage>
</organism>
<proteinExistence type="predicted"/>
<evidence type="ECO:0000313" key="2">
    <source>
        <dbReference type="EMBL" id="EJX02258.1"/>
    </source>
</evidence>
<keyword evidence="1" id="KW-1133">Transmembrane helix</keyword>
<feature type="transmembrane region" description="Helical" evidence="1">
    <location>
        <begin position="12"/>
        <end position="36"/>
    </location>
</feature>
<keyword evidence="1" id="KW-0472">Membrane</keyword>
<sequence>MKEYDLHHGRASFFLLIKNILFVWNLPLFPVTLFIVEL</sequence>
<keyword evidence="1" id="KW-0812">Transmembrane</keyword>
<comment type="caution">
    <text evidence="2">The sequence shown here is derived from an EMBL/GenBank/DDBJ whole genome shotgun (WGS) entry which is preliminary data.</text>
</comment>
<dbReference type="AlphaFoldDB" id="J9GJP2"/>
<dbReference type="EMBL" id="AMCI01002621">
    <property type="protein sequence ID" value="EJX02258.1"/>
    <property type="molecule type" value="Genomic_DNA"/>
</dbReference>
<name>J9GJP2_9ZZZZ</name>
<evidence type="ECO:0000256" key="1">
    <source>
        <dbReference type="SAM" id="Phobius"/>
    </source>
</evidence>
<accession>J9GJP2</accession>
<gene>
    <name evidence="2" type="ORF">EVA_09637</name>
</gene>